<reference evidence="3" key="1">
    <citation type="submission" date="2016-10" db="EMBL/GenBank/DDBJ databases">
        <authorList>
            <person name="Varghese N."/>
            <person name="Submissions S."/>
        </authorList>
    </citation>
    <scope>NUCLEOTIDE SEQUENCE [LARGE SCALE GENOMIC DNA]</scope>
    <source>
        <strain evidence="3">DSM 22127</strain>
    </source>
</reference>
<dbReference type="RefSeq" id="WP_091732179.1">
    <property type="nucleotide sequence ID" value="NZ_LT629757.1"/>
</dbReference>
<organism evidence="2 3">
    <name type="scientific">Nocardioides scoriae</name>
    <dbReference type="NCBI Taxonomy" id="642780"/>
    <lineage>
        <taxon>Bacteria</taxon>
        <taxon>Bacillati</taxon>
        <taxon>Actinomycetota</taxon>
        <taxon>Actinomycetes</taxon>
        <taxon>Propionibacteriales</taxon>
        <taxon>Nocardioidaceae</taxon>
        <taxon>Nocardioides</taxon>
    </lineage>
</organism>
<gene>
    <name evidence="2" type="ORF">SAMN04488570_3426</name>
</gene>
<keyword evidence="1" id="KW-0472">Membrane</keyword>
<keyword evidence="1" id="KW-0812">Transmembrane</keyword>
<evidence type="ECO:0000313" key="2">
    <source>
        <dbReference type="EMBL" id="SDT06239.1"/>
    </source>
</evidence>
<dbReference type="EMBL" id="LT629757">
    <property type="protein sequence ID" value="SDT06239.1"/>
    <property type="molecule type" value="Genomic_DNA"/>
</dbReference>
<dbReference type="STRING" id="642780.SAMN04488570_3426"/>
<name>A0A1H1XC91_9ACTN</name>
<accession>A0A1H1XC91</accession>
<dbReference type="Proteomes" id="UP000198859">
    <property type="component" value="Chromosome I"/>
</dbReference>
<evidence type="ECO:0000256" key="1">
    <source>
        <dbReference type="SAM" id="Phobius"/>
    </source>
</evidence>
<feature type="transmembrane region" description="Helical" evidence="1">
    <location>
        <begin position="79"/>
        <end position="96"/>
    </location>
</feature>
<protein>
    <submittedName>
        <fullName evidence="2">Uncharacterized protein</fullName>
    </submittedName>
</protein>
<sequence length="97" mass="9960">MSDLSPARPQPDPRRVVAGGSSAAYHPLTMRLFIGSGVLVLGFALLSPLLGPAALPLAVLASLVTTLGLSRSFISHDGWRAIGAATVVLSGLVVWIS</sequence>
<dbReference type="AlphaFoldDB" id="A0A1H1XC91"/>
<proteinExistence type="predicted"/>
<keyword evidence="1" id="KW-1133">Transmembrane helix</keyword>
<evidence type="ECO:0000313" key="3">
    <source>
        <dbReference type="Proteomes" id="UP000198859"/>
    </source>
</evidence>
<keyword evidence="3" id="KW-1185">Reference proteome</keyword>